<evidence type="ECO:0000256" key="1">
    <source>
        <dbReference type="ARBA" id="ARBA00022612"/>
    </source>
</evidence>
<dbReference type="KEGG" id="vg:77924940"/>
<evidence type="ECO:0000256" key="3">
    <source>
        <dbReference type="ARBA" id="ARBA00022801"/>
    </source>
</evidence>
<accession>A0A3G2KDE4</accession>
<evidence type="ECO:0000256" key="4">
    <source>
        <dbReference type="ARBA" id="ARBA00022950"/>
    </source>
</evidence>
<evidence type="ECO:0000313" key="7">
    <source>
        <dbReference type="EMBL" id="AYN56961.1"/>
    </source>
</evidence>
<evidence type="ECO:0000256" key="2">
    <source>
        <dbReference type="ARBA" id="ARBA00022670"/>
    </source>
</evidence>
<keyword evidence="5" id="KW-1273">Viral capsid maturation</keyword>
<evidence type="ECO:0000313" key="8">
    <source>
        <dbReference type="Proteomes" id="UP000276426"/>
    </source>
</evidence>
<dbReference type="EMBL" id="MH834597">
    <property type="protein sequence ID" value="AYN56961.1"/>
    <property type="molecule type" value="Genomic_DNA"/>
</dbReference>
<dbReference type="Pfam" id="PF04586">
    <property type="entry name" value="Peptidase_S78"/>
    <property type="match status" value="1"/>
</dbReference>
<sequence>MSKQAQQAPIHLSAALVTASASKEDRTINGEIVTYGVVGYTSMGPTIFEPGSIRVHSELSRVKLLEMHDMERSLGYMSSVQDSTERLKGSFKVAPTPEGDRALEAVTNQTRDALSLGVNVTEYAFSDDGTLIVKGSDLNETSLVTVPAFSESRVSSISAAREAAMSNPNPNGPTVAPVTEAPKVEAAQVTAPVVPAAPVAPAVQATQFMAPPQIHAGAGAGQGVDLDTLARQITAGIKASGASLAMGTVLAKANPPMFMTAELTDVVPADEAAAPFTDVARPKWLGELWQAKRTERPTIDSLGKPEKLTSLKATGYQLVRADATKFMNKYPGGKADVPKSGKWKTAPAETTAERYAGGWDVDRAYFDFNDHGFIKATIQGAYEDYLMDTEADVLAKLMAAATASTGADVLEILTKLGADAGKVGATLSKIQFGSDMWAQLTSLTTAEVPWWLQQQGKINLAETTGNAGGLTFNLNHELAAGAVEAHDRRAATFYETPMINVQAQDIGRGGVDLGVFGYAAVIINDKRAIFKGTVAPGV</sequence>
<name>A0A3G2KDE4_9CAUD</name>
<dbReference type="GO" id="GO:0046797">
    <property type="term" value="P:viral procapsid maturation"/>
    <property type="evidence" value="ECO:0007669"/>
    <property type="project" value="UniProtKB-KW"/>
</dbReference>
<dbReference type="Proteomes" id="UP000276426">
    <property type="component" value="Segment"/>
</dbReference>
<reference evidence="7 8" key="1">
    <citation type="submission" date="2018-09" db="EMBL/GenBank/DDBJ databases">
        <authorList>
            <person name="Fryberger R.B."/>
            <person name="Stoner T.H."/>
            <person name="Garlena R.A."/>
            <person name="Russell D.A."/>
            <person name="Pope W.H."/>
            <person name="Jacobs-Sera D."/>
            <person name="Hatfull G.F."/>
        </authorList>
    </citation>
    <scope>NUCLEOTIDE SEQUENCE [LARGE SCALE GENOMIC DNA]</scope>
</reference>
<gene>
    <name evidence="7" type="primary">5</name>
    <name evidence="7" type="ORF">PBI_ATRAXA_5</name>
</gene>
<organism evidence="7 8">
    <name type="scientific">Arthrobacter phage Atraxa</name>
    <dbReference type="NCBI Taxonomy" id="2419947"/>
    <lineage>
        <taxon>Viruses</taxon>
        <taxon>Duplodnaviria</taxon>
        <taxon>Heunggongvirae</taxon>
        <taxon>Uroviricota</taxon>
        <taxon>Caudoviricetes</taxon>
        <taxon>Atraxavirus</taxon>
        <taxon>Atraxavirus atraxa</taxon>
    </lineage>
</organism>
<dbReference type="GO" id="GO:0008233">
    <property type="term" value="F:peptidase activity"/>
    <property type="evidence" value="ECO:0007669"/>
    <property type="project" value="UniProtKB-KW"/>
</dbReference>
<keyword evidence="3" id="KW-0378">Hydrolase</keyword>
<keyword evidence="1" id="KW-1188">Viral release from host cell</keyword>
<feature type="domain" description="Prohead serine protease" evidence="6">
    <location>
        <begin position="55"/>
        <end position="158"/>
    </location>
</feature>
<keyword evidence="4" id="KW-0118">Viral capsid assembly</keyword>
<evidence type="ECO:0000259" key="6">
    <source>
        <dbReference type="Pfam" id="PF04586"/>
    </source>
</evidence>
<dbReference type="RefSeq" id="YP_010649389.1">
    <property type="nucleotide sequence ID" value="NC_070767.1"/>
</dbReference>
<keyword evidence="2 7" id="KW-0645">Protease</keyword>
<proteinExistence type="predicted"/>
<dbReference type="GO" id="GO:0006508">
    <property type="term" value="P:proteolysis"/>
    <property type="evidence" value="ECO:0007669"/>
    <property type="project" value="UniProtKB-KW"/>
</dbReference>
<evidence type="ECO:0000256" key="5">
    <source>
        <dbReference type="ARBA" id="ARBA00023045"/>
    </source>
</evidence>
<protein>
    <submittedName>
        <fullName evidence="7">Major capsid and protease fusion protein</fullName>
    </submittedName>
</protein>
<dbReference type="GeneID" id="77924940"/>
<keyword evidence="8" id="KW-1185">Reference proteome</keyword>
<dbReference type="InterPro" id="IPR054613">
    <property type="entry name" value="Peptidase_S78_dom"/>
</dbReference>